<dbReference type="InterPro" id="IPR051782">
    <property type="entry name" value="ABC_Transporter_VariousFunc"/>
</dbReference>
<dbReference type="Gene3D" id="3.40.50.300">
    <property type="entry name" value="P-loop containing nucleotide triphosphate hydrolases"/>
    <property type="match status" value="1"/>
</dbReference>
<dbReference type="PANTHER" id="PTHR42939">
    <property type="entry name" value="ABC TRANSPORTER ATP-BINDING PROTEIN ALBC-RELATED"/>
    <property type="match status" value="1"/>
</dbReference>
<gene>
    <name evidence="5" type="ORF">HMPREF0769_10129</name>
</gene>
<dbReference type="GO" id="GO:0005524">
    <property type="term" value="F:ATP binding"/>
    <property type="evidence" value="ECO:0007669"/>
    <property type="project" value="UniProtKB-KW"/>
</dbReference>
<feature type="domain" description="ABC transporter" evidence="4">
    <location>
        <begin position="7"/>
        <end position="233"/>
    </location>
</feature>
<dbReference type="Proteomes" id="UP000003455">
    <property type="component" value="Chromosome"/>
</dbReference>
<dbReference type="CDD" id="cd03230">
    <property type="entry name" value="ABC_DR_subfamily_A"/>
    <property type="match status" value="1"/>
</dbReference>
<sequence>MDMTTLLNLDRVNKQYKSSDFKLQDASLTISTNETVGLIGKNGSGKSTLINILVGNRHKDNGSITFFGEEHAIDDVEYKEHIGVVFDDLRVPNKLTIKDIDKVFQSIYMTWNSQKFFDLIKYFELPLQTKIKTFSRGMRMKIALTIALSHDVKLLILDEATAGMDVSGREEVMELLEDFVAQGGGILISSHISEDIEQLADKLVFMKDGRMILTEQKDILLAQYGIVTTEDKDVEIPKHLIIASRLSKGKYQILVKDYAEIENAEPLKHIDDATKIIMRGEV</sequence>
<keyword evidence="2" id="KW-0547">Nucleotide-binding</keyword>
<dbReference type="InterPro" id="IPR003593">
    <property type="entry name" value="AAA+_ATPase"/>
</dbReference>
<accession>A0A0E1X9T8</accession>
<dbReference type="SUPFAM" id="SSF52540">
    <property type="entry name" value="P-loop containing nucleoside triphosphate hydrolases"/>
    <property type="match status" value="1"/>
</dbReference>
<name>A0A0E1X9T8_STAAU</name>
<dbReference type="CDD" id="cd00024">
    <property type="entry name" value="CD_CSD"/>
    <property type="match status" value="1"/>
</dbReference>
<dbReference type="InterPro" id="IPR003439">
    <property type="entry name" value="ABC_transporter-like_ATP-bd"/>
</dbReference>
<dbReference type="SMART" id="SM00382">
    <property type="entry name" value="AAA"/>
    <property type="match status" value="1"/>
</dbReference>
<keyword evidence="3 5" id="KW-0067">ATP-binding</keyword>
<dbReference type="EMBL" id="ACJA02000001">
    <property type="protein sequence ID" value="EFH96127.1"/>
    <property type="molecule type" value="Genomic_DNA"/>
</dbReference>
<evidence type="ECO:0000259" key="4">
    <source>
        <dbReference type="PROSITE" id="PS50893"/>
    </source>
</evidence>
<organism evidence="5">
    <name type="scientific">Staphylococcus aureus subsp. aureus MN8</name>
    <dbReference type="NCBI Taxonomy" id="548470"/>
    <lineage>
        <taxon>Bacteria</taxon>
        <taxon>Bacillati</taxon>
        <taxon>Bacillota</taxon>
        <taxon>Bacilli</taxon>
        <taxon>Bacillales</taxon>
        <taxon>Staphylococcaceae</taxon>
        <taxon>Staphylococcus</taxon>
    </lineage>
</organism>
<dbReference type="HOGENOM" id="CLU_000604_1_2_9"/>
<comment type="caution">
    <text evidence="5">The sequence shown here is derived from an EMBL/GenBank/DDBJ whole genome shotgun (WGS) entry which is preliminary data.</text>
</comment>
<evidence type="ECO:0000256" key="3">
    <source>
        <dbReference type="ARBA" id="ARBA00022840"/>
    </source>
</evidence>
<evidence type="ECO:0000256" key="2">
    <source>
        <dbReference type="ARBA" id="ARBA00022741"/>
    </source>
</evidence>
<keyword evidence="1" id="KW-0813">Transport</keyword>
<evidence type="ECO:0000313" key="5">
    <source>
        <dbReference type="EMBL" id="EFH96127.1"/>
    </source>
</evidence>
<dbReference type="PANTHER" id="PTHR42939:SF3">
    <property type="entry name" value="ABC TRANSPORTER ATP-BINDING COMPONENT"/>
    <property type="match status" value="1"/>
</dbReference>
<reference evidence="5" key="1">
    <citation type="submission" date="2010-05" db="EMBL/GenBank/DDBJ databases">
        <authorList>
            <person name="Muzny D."/>
            <person name="Qin X."/>
            <person name="Buhay C."/>
            <person name="Dugan-Rocha S."/>
            <person name="Ding Y."/>
            <person name="Chen G."/>
            <person name="Hawes A."/>
            <person name="Holder M."/>
            <person name="Jhangiani S."/>
            <person name="Johnson A."/>
            <person name="Khan Z."/>
            <person name="Li Z."/>
            <person name="Liu W."/>
            <person name="Liu X."/>
            <person name="Perez L."/>
            <person name="Shen H."/>
            <person name="Wang Q."/>
            <person name="Watt J."/>
            <person name="Xi L."/>
            <person name="Xin Y."/>
            <person name="Zhou J."/>
            <person name="Deng J."/>
            <person name="Jiang H."/>
            <person name="Liu Y."/>
            <person name="Qu J."/>
            <person name="Song X.-Z."/>
            <person name="Zhang L."/>
            <person name="Villasana D."/>
            <person name="Johnson A."/>
            <person name="Liu J."/>
            <person name="Liyanage D."/>
            <person name="Lorensuhewa L."/>
            <person name="Robinson T."/>
            <person name="Song A."/>
            <person name="Song B.-B."/>
            <person name="Dinh H."/>
            <person name="Thornton R."/>
            <person name="Coyle M."/>
            <person name="Francisco L."/>
            <person name="Jackson L."/>
            <person name="Javaid M."/>
            <person name="Korchina V."/>
            <person name="Kovar C."/>
            <person name="Mata R."/>
            <person name="Mathew T."/>
            <person name="Ngo R."/>
            <person name="Nguyen L."/>
            <person name="Nguyen N."/>
            <person name="Okwuonu G."/>
            <person name="Ongeri F."/>
            <person name="Pham C."/>
            <person name="Simmons D."/>
            <person name="Wilczek-Boney K."/>
            <person name="Hale W."/>
            <person name="Jakkamsetti A."/>
            <person name="Pham P."/>
            <person name="Ruth R."/>
            <person name="San Lucas F."/>
            <person name="Warren J."/>
            <person name="Zhang J."/>
            <person name="Zhao Z."/>
            <person name="Zhou C."/>
            <person name="Zhu D."/>
            <person name="Lee S."/>
            <person name="Bess C."/>
            <person name="Blankenburg K."/>
            <person name="Forbes L."/>
            <person name="Fu Q."/>
            <person name="Gubbala S."/>
            <person name="Hirani K."/>
            <person name="Jayaseelan J.C."/>
            <person name="Lara F."/>
            <person name="Munidasa M."/>
            <person name="Palculict T."/>
            <person name="Patil S."/>
            <person name="Pu L.-L."/>
            <person name="Saada N."/>
            <person name="Tang L."/>
            <person name="Weissenberger G."/>
            <person name="Zhu Y."/>
            <person name="Hemphill L."/>
            <person name="Shang Y."/>
            <person name="Youmans B."/>
            <person name="Ayvaz T."/>
            <person name="Ross M."/>
            <person name="Santibanez J."/>
            <person name="Aqrawi P."/>
            <person name="Gross S."/>
            <person name="Joshi V."/>
            <person name="Fowler G."/>
            <person name="Nazareth L."/>
            <person name="Reid J."/>
            <person name="Worley K."/>
            <person name="Petrosino J."/>
            <person name="Highlander S."/>
            <person name="Gibbs R."/>
        </authorList>
    </citation>
    <scope>NUCLEOTIDE SEQUENCE [LARGE SCALE GENOMIC DNA]</scope>
    <source>
        <strain evidence="5">MN8</strain>
    </source>
</reference>
<protein>
    <submittedName>
        <fullName evidence="5">ABC transporter, ATP-binding protein</fullName>
    </submittedName>
</protein>
<dbReference type="Pfam" id="PF00005">
    <property type="entry name" value="ABC_tran"/>
    <property type="match status" value="1"/>
</dbReference>
<dbReference type="InterPro" id="IPR027417">
    <property type="entry name" value="P-loop_NTPase"/>
</dbReference>
<dbReference type="AlphaFoldDB" id="A0A0E1X9T8"/>
<proteinExistence type="predicted"/>
<dbReference type="GO" id="GO:0016887">
    <property type="term" value="F:ATP hydrolysis activity"/>
    <property type="evidence" value="ECO:0007669"/>
    <property type="project" value="InterPro"/>
</dbReference>
<evidence type="ECO:0000256" key="1">
    <source>
        <dbReference type="ARBA" id="ARBA00022448"/>
    </source>
</evidence>
<dbReference type="PROSITE" id="PS50893">
    <property type="entry name" value="ABC_TRANSPORTER_2"/>
    <property type="match status" value="1"/>
</dbReference>